<dbReference type="CDD" id="cd00622">
    <property type="entry name" value="PLPDE_III_ODC"/>
    <property type="match status" value="1"/>
</dbReference>
<name>A0A1V0SKK0_9VIRU</name>
<sequence length="420" mass="47436">MDVNVTDIPDEFITNISSIIVKNEVKIFKKEADIYEIVNVLLEKNQSEDPFFVINLGDIVRQYQKWTTHLPNIKPFYAVKCNPDPVILRLLANLNVCFDCASKNEIAKVIGVGVKPEDIIFANPCKMSSQIKFSRSHDVDLLTFDSENELYKIKLYHPEANLLIRIKTNDCNSLCKFSNKFGANLEEIKDILNVAKGLKINVIGVSFHVGSNCQSVDTYAESIKDAKDVFNIAKELGFNFQILNIGGGFPGTDTEKITFKDIATTVNDAIANYFNDIEDLKIMAEPGRFFVASSHTLVLNVINKKIRIDKETGEKIIIYYCNDGLYSSLNGIVMDHFVVDESNLIPFNERHEKKYKCQLFGQTCDSADQITESIMLPDLAIGETLLINFCGAYSRVWFPNDNSIDLFNGFSMTESKYVLN</sequence>
<keyword evidence="3" id="KW-0663">Pyridoxal phosphate</keyword>
<evidence type="ECO:0000256" key="2">
    <source>
        <dbReference type="ARBA" id="ARBA00008872"/>
    </source>
</evidence>
<evidence type="ECO:0000256" key="4">
    <source>
        <dbReference type="ARBA" id="ARBA00023239"/>
    </source>
</evidence>
<gene>
    <name evidence="6" type="ORF">Klosneuvirus_4_84</name>
</gene>
<dbReference type="PANTHER" id="PTHR11482:SF6">
    <property type="entry name" value="ORNITHINE DECARBOXYLASE 1-RELATED"/>
    <property type="match status" value="1"/>
</dbReference>
<dbReference type="InterPro" id="IPR009006">
    <property type="entry name" value="Ala_racemase/Decarboxylase_C"/>
</dbReference>
<evidence type="ECO:0000256" key="1">
    <source>
        <dbReference type="ARBA" id="ARBA00001933"/>
    </source>
</evidence>
<dbReference type="Gene3D" id="2.40.37.10">
    <property type="entry name" value="Lyase, Ornithine Decarboxylase, Chain A, domain 1"/>
    <property type="match status" value="1"/>
</dbReference>
<dbReference type="FunFam" id="3.20.20.10:FF:000005">
    <property type="entry name" value="Ornithine decarboxylase"/>
    <property type="match status" value="1"/>
</dbReference>
<dbReference type="PANTHER" id="PTHR11482">
    <property type="entry name" value="ARGININE/DIAMINOPIMELATE/ORNITHINE DECARBOXYLASE"/>
    <property type="match status" value="1"/>
</dbReference>
<evidence type="ECO:0000259" key="5">
    <source>
        <dbReference type="Pfam" id="PF02784"/>
    </source>
</evidence>
<dbReference type="SUPFAM" id="SSF50621">
    <property type="entry name" value="Alanine racemase C-terminal domain-like"/>
    <property type="match status" value="1"/>
</dbReference>
<dbReference type="PRINTS" id="PR01179">
    <property type="entry name" value="ODADCRBXLASE"/>
</dbReference>
<dbReference type="EMBL" id="KY684111">
    <property type="protein sequence ID" value="ARF12269.1"/>
    <property type="molecule type" value="Genomic_DNA"/>
</dbReference>
<evidence type="ECO:0000313" key="6">
    <source>
        <dbReference type="EMBL" id="ARF12269.1"/>
    </source>
</evidence>
<comment type="cofactor">
    <cofactor evidence="1">
        <name>pyridoxal 5'-phosphate</name>
        <dbReference type="ChEBI" id="CHEBI:597326"/>
    </cofactor>
</comment>
<accession>A0A1V0SKK0</accession>
<dbReference type="InterPro" id="IPR000183">
    <property type="entry name" value="Orn/DAP/Arg_de-COase"/>
</dbReference>
<dbReference type="InterPro" id="IPR002433">
    <property type="entry name" value="Orn_de-COase"/>
</dbReference>
<dbReference type="PRINTS" id="PR01182">
    <property type="entry name" value="ORNDCRBXLASE"/>
</dbReference>
<feature type="domain" description="Orn/DAP/Arg decarboxylase 2 N-terminal" evidence="5">
    <location>
        <begin position="56"/>
        <end position="292"/>
    </location>
</feature>
<organism evidence="6">
    <name type="scientific">Klosneuvirus KNV1</name>
    <dbReference type="NCBI Taxonomy" id="1977640"/>
    <lineage>
        <taxon>Viruses</taxon>
        <taxon>Varidnaviria</taxon>
        <taxon>Bamfordvirae</taxon>
        <taxon>Nucleocytoviricota</taxon>
        <taxon>Megaviricetes</taxon>
        <taxon>Imitervirales</taxon>
        <taxon>Mimiviridae</taxon>
        <taxon>Klosneuvirinae</taxon>
        <taxon>Klosneuvirus</taxon>
    </lineage>
</organism>
<protein>
    <submittedName>
        <fullName evidence="6">Ornithine decarboxylase</fullName>
    </submittedName>
</protein>
<evidence type="ECO:0000256" key="3">
    <source>
        <dbReference type="ARBA" id="ARBA00022898"/>
    </source>
</evidence>
<dbReference type="Pfam" id="PF02784">
    <property type="entry name" value="Orn_Arg_deC_N"/>
    <property type="match status" value="1"/>
</dbReference>
<proteinExistence type="inferred from homology"/>
<keyword evidence="4" id="KW-0456">Lyase</keyword>
<reference evidence="6" key="1">
    <citation type="journal article" date="2017" name="Science">
        <title>Giant viruses with an expanded complement of translation system components.</title>
        <authorList>
            <person name="Schulz F."/>
            <person name="Yutin N."/>
            <person name="Ivanova N.N."/>
            <person name="Ortega D.R."/>
            <person name="Lee T.K."/>
            <person name="Vierheilig J."/>
            <person name="Daims H."/>
            <person name="Horn M."/>
            <person name="Wagner M."/>
            <person name="Jensen G.J."/>
            <person name="Kyrpides N.C."/>
            <person name="Koonin E.V."/>
            <person name="Woyke T."/>
        </authorList>
    </citation>
    <scope>NUCLEOTIDE SEQUENCE</scope>
    <source>
        <strain evidence="6">KNV1</strain>
    </source>
</reference>
<dbReference type="GO" id="GO:0033387">
    <property type="term" value="P:putrescine biosynthetic process from arginine, via ornithine"/>
    <property type="evidence" value="ECO:0007669"/>
    <property type="project" value="TreeGrafter"/>
</dbReference>
<dbReference type="InterPro" id="IPR022644">
    <property type="entry name" value="De-COase2_N"/>
</dbReference>
<dbReference type="Gene3D" id="3.20.20.10">
    <property type="entry name" value="Alanine racemase"/>
    <property type="match status" value="1"/>
</dbReference>
<dbReference type="InterPro" id="IPR029066">
    <property type="entry name" value="PLP-binding_barrel"/>
</dbReference>
<dbReference type="GO" id="GO:0004586">
    <property type="term" value="F:ornithine decarboxylase activity"/>
    <property type="evidence" value="ECO:0007669"/>
    <property type="project" value="TreeGrafter"/>
</dbReference>
<comment type="similarity">
    <text evidence="2">Belongs to the Orn/Lys/Arg decarboxylase class-II family.</text>
</comment>
<dbReference type="SUPFAM" id="SSF51419">
    <property type="entry name" value="PLP-binding barrel"/>
    <property type="match status" value="1"/>
</dbReference>